<sequence length="71" mass="7438">MRIKAFCSLTMVPTLILVLLLLSSLDNYLVPTNSYGQPLGDSGLNQTNTDSVSSSDSVANSTAACDITGIE</sequence>
<evidence type="ECO:0000313" key="2">
    <source>
        <dbReference type="EMBL" id="TVP41189.1"/>
    </source>
</evidence>
<proteinExistence type="predicted"/>
<keyword evidence="3" id="KW-1185">Reference proteome</keyword>
<dbReference type="RefSeq" id="WP_144729365.1">
    <property type="nucleotide sequence ID" value="NZ_ML675580.1"/>
</dbReference>
<feature type="region of interest" description="Disordered" evidence="1">
    <location>
        <begin position="36"/>
        <end position="57"/>
    </location>
</feature>
<comment type="caution">
    <text evidence="2">The sequence shown here is derived from an EMBL/GenBank/DDBJ whole genome shotgun (WGS) entry which is preliminary data.</text>
</comment>
<dbReference type="EMBL" id="VOAH01000004">
    <property type="protein sequence ID" value="TVP41189.1"/>
    <property type="molecule type" value="Genomic_DNA"/>
</dbReference>
<organism evidence="2 3">
    <name type="scientific">Candidatus Nitrosocosmicus arcticus</name>
    <dbReference type="NCBI Taxonomy" id="2035267"/>
    <lineage>
        <taxon>Archaea</taxon>
        <taxon>Nitrososphaerota</taxon>
        <taxon>Nitrososphaeria</taxon>
        <taxon>Nitrososphaerales</taxon>
        <taxon>Nitrososphaeraceae</taxon>
        <taxon>Candidatus Nitrosocosmicus</taxon>
    </lineage>
</organism>
<gene>
    <name evidence="2" type="ORF">NARC_40152</name>
</gene>
<reference evidence="2 3" key="1">
    <citation type="journal article" date="2019" name="Front. Microbiol.">
        <title>Ammonia Oxidation by the Arctic Terrestrial Thaumarchaeote Candidatus Nitrosocosmicus arcticus Is Stimulated by Increasing Temperatures.</title>
        <authorList>
            <person name="Alves R.J.E."/>
            <person name="Kerou M."/>
            <person name="Zappe A."/>
            <person name="Bittner R."/>
            <person name="Abby S.S."/>
            <person name="Schmidt H.A."/>
            <person name="Pfeifer K."/>
            <person name="Schleper C."/>
        </authorList>
    </citation>
    <scope>NUCLEOTIDE SEQUENCE [LARGE SCALE GENOMIC DNA]</scope>
    <source>
        <strain evidence="2 3">Kfb</strain>
    </source>
</reference>
<evidence type="ECO:0000256" key="1">
    <source>
        <dbReference type="SAM" id="MobiDB-lite"/>
    </source>
</evidence>
<protein>
    <submittedName>
        <fullName evidence="2">Uncharacterized protein</fullName>
    </submittedName>
</protein>
<feature type="compositionally biased region" description="Low complexity" evidence="1">
    <location>
        <begin position="47"/>
        <end position="57"/>
    </location>
</feature>
<accession>A0A557SX54</accession>
<dbReference type="Proteomes" id="UP000315289">
    <property type="component" value="Unassembled WGS sequence"/>
</dbReference>
<evidence type="ECO:0000313" key="3">
    <source>
        <dbReference type="Proteomes" id="UP000315289"/>
    </source>
</evidence>
<name>A0A557SX54_9ARCH</name>
<dbReference type="AlphaFoldDB" id="A0A557SX54"/>